<gene>
    <name evidence="1" type="ORF">FHU29_004606</name>
</gene>
<comment type="caution">
    <text evidence="1">The sequence shown here is derived from an EMBL/GenBank/DDBJ whole genome shotgun (WGS) entry which is preliminary data.</text>
</comment>
<name>A0A839RWI9_9ACTN</name>
<dbReference type="Proteomes" id="UP000567922">
    <property type="component" value="Unassembled WGS sequence"/>
</dbReference>
<dbReference type="EMBL" id="JACHWS010000006">
    <property type="protein sequence ID" value="MBB3040111.1"/>
    <property type="molecule type" value="Genomic_DNA"/>
</dbReference>
<protein>
    <submittedName>
        <fullName evidence="1">Uncharacterized protein</fullName>
    </submittedName>
</protein>
<dbReference type="RefSeq" id="WP_064442216.1">
    <property type="nucleotide sequence ID" value="NZ_BDDI01000021.1"/>
</dbReference>
<sequence length="71" mass="7907">MATFAAIILNVHDNDAVEMFKFDADTSAFTKNQIDLIATIIAEREHGPQWRVRMIIPILGATLEVLSDHLG</sequence>
<organism evidence="1 2">
    <name type="scientific">Hoyosella altamirensis</name>
    <dbReference type="NCBI Taxonomy" id="616997"/>
    <lineage>
        <taxon>Bacteria</taxon>
        <taxon>Bacillati</taxon>
        <taxon>Actinomycetota</taxon>
        <taxon>Actinomycetes</taxon>
        <taxon>Mycobacteriales</taxon>
        <taxon>Hoyosellaceae</taxon>
        <taxon>Hoyosella</taxon>
    </lineage>
</organism>
<evidence type="ECO:0000313" key="2">
    <source>
        <dbReference type="Proteomes" id="UP000567922"/>
    </source>
</evidence>
<reference evidence="1 2" key="1">
    <citation type="submission" date="2020-08" db="EMBL/GenBank/DDBJ databases">
        <title>Sequencing the genomes of 1000 actinobacteria strains.</title>
        <authorList>
            <person name="Klenk H.-P."/>
        </authorList>
    </citation>
    <scope>NUCLEOTIDE SEQUENCE [LARGE SCALE GENOMIC DNA]</scope>
    <source>
        <strain evidence="1 2">DSM 45258</strain>
    </source>
</reference>
<accession>A0A839RWI9</accession>
<proteinExistence type="predicted"/>
<evidence type="ECO:0000313" key="1">
    <source>
        <dbReference type="EMBL" id="MBB3040111.1"/>
    </source>
</evidence>
<dbReference type="AlphaFoldDB" id="A0A839RWI9"/>
<keyword evidence="2" id="KW-1185">Reference proteome</keyword>